<evidence type="ECO:0000256" key="1">
    <source>
        <dbReference type="SAM" id="MobiDB-lite"/>
    </source>
</evidence>
<protein>
    <recommendedName>
        <fullName evidence="5">NEAT domain-containing protein</fullName>
    </recommendedName>
</protein>
<evidence type="ECO:0008006" key="5">
    <source>
        <dbReference type="Google" id="ProtNLM"/>
    </source>
</evidence>
<keyword evidence="4" id="KW-1185">Reference proteome</keyword>
<dbReference type="RefSeq" id="WP_256130834.1">
    <property type="nucleotide sequence ID" value="NZ_JANFXK010000002.1"/>
</dbReference>
<accession>A0ABT1RKD3</accession>
<feature type="compositionally biased region" description="Basic and acidic residues" evidence="1">
    <location>
        <begin position="563"/>
        <end position="589"/>
    </location>
</feature>
<dbReference type="EMBL" id="JANFXK010000002">
    <property type="protein sequence ID" value="MCQ4635642.1"/>
    <property type="molecule type" value="Genomic_DNA"/>
</dbReference>
<evidence type="ECO:0000313" key="4">
    <source>
        <dbReference type="Proteomes" id="UP001524502"/>
    </source>
</evidence>
<keyword evidence="2" id="KW-1133">Transmembrane helix</keyword>
<evidence type="ECO:0000256" key="2">
    <source>
        <dbReference type="SAM" id="Phobius"/>
    </source>
</evidence>
<name>A0ABT1RKD3_9FIRM</name>
<reference evidence="3 4" key="1">
    <citation type="submission" date="2022-06" db="EMBL/GenBank/DDBJ databases">
        <title>Isolation of gut microbiota from human fecal samples.</title>
        <authorList>
            <person name="Pamer E.G."/>
            <person name="Barat B."/>
            <person name="Waligurski E."/>
            <person name="Medina S."/>
            <person name="Paddock L."/>
            <person name="Mostad J."/>
        </authorList>
    </citation>
    <scope>NUCLEOTIDE SEQUENCE [LARGE SCALE GENOMIC DNA]</scope>
    <source>
        <strain evidence="3 4">SL.3.17</strain>
    </source>
</reference>
<feature type="transmembrane region" description="Helical" evidence="2">
    <location>
        <begin position="613"/>
        <end position="634"/>
    </location>
</feature>
<feature type="region of interest" description="Disordered" evidence="1">
    <location>
        <begin position="561"/>
        <end position="589"/>
    </location>
</feature>
<proteinExistence type="predicted"/>
<dbReference type="Proteomes" id="UP001524502">
    <property type="component" value="Unassembled WGS sequence"/>
</dbReference>
<comment type="caution">
    <text evidence="3">The sequence shown here is derived from an EMBL/GenBank/DDBJ whole genome shotgun (WGS) entry which is preliminary data.</text>
</comment>
<keyword evidence="2" id="KW-0812">Transmembrane</keyword>
<evidence type="ECO:0000313" key="3">
    <source>
        <dbReference type="EMBL" id="MCQ4635642.1"/>
    </source>
</evidence>
<keyword evidence="2" id="KW-0472">Membrane</keyword>
<gene>
    <name evidence="3" type="ORF">NE619_02785</name>
</gene>
<sequence length="647" mass="72702">MRKFSRITGMVLILIMLLGLTAGPVFGETWEFGTSGQGKNPFTPRGYLVDTEKGTHWLHSVYNNSGPEVKYSGVENGVDYLDAKKSDGSNYTFYAMTDRNPYSSKTDWIAYGKIYLFAYKNGDAIPNFEQYVSRTTVNGNELGVDPSGKGTCKAFEIKGFELEPGCKYEFGFLRGMQAQNGITLVLAEDEDGNTTGYIQQTDEGLTSAEKKRYNEQKDKEYEFISSWHKKKDGKGYTVNRVPMRFSVQTYADLSRWEKKADAAQSFLNSVTDKDLKAGKYKRSNIKQLRLLLADLNEKAEKNVKTKLQPEADKMIDSMIKDLEAMIEIAKSDKPQKANISKLEAKLKEAKTLYAKAKANVGIDIGQYGRIEVENLGEEIEIAREMDQYTPQNEINDEIEALDDAMTEVKASKVQEEQKVFYDKITGIYVIAPVDSLPDDAKLFVRQMGKETSDYKSIKRSLSEKETEAVYYRIQFYQGDSKIQPTKNVEVQMPINDDISQKSSTVYAVGSKGSLSKVNSVKSNGTQIFKRKKLSAFVMAGSTATEAEKAEARGERMAALMAQKNDKDADNKNNRLEKDQKKKEEYKDPINKLLKRNANTATFSNDVRKETNPIYLVFVAAVLAAAAVALGIRGLRDSRRKMGSKKQT</sequence>
<organism evidence="3 4">
    <name type="scientific">Anaerovorax odorimutans</name>
    <dbReference type="NCBI Taxonomy" id="109327"/>
    <lineage>
        <taxon>Bacteria</taxon>
        <taxon>Bacillati</taxon>
        <taxon>Bacillota</taxon>
        <taxon>Clostridia</taxon>
        <taxon>Peptostreptococcales</taxon>
        <taxon>Anaerovoracaceae</taxon>
        <taxon>Anaerovorax</taxon>
    </lineage>
</organism>